<evidence type="ECO:0000313" key="4">
    <source>
        <dbReference type="Proteomes" id="UP000011116"/>
    </source>
</evidence>
<dbReference type="PANTHER" id="PTHR47461:SF7">
    <property type="entry name" value="PHYTOLONGIN PHYL1.1"/>
    <property type="match status" value="1"/>
</dbReference>
<accession>A0A287LXT3</accession>
<dbReference type="Gramene" id="HORVU.MOREX.r3.3HG0298240.1">
    <property type="protein sequence ID" value="HORVU.MOREX.r3.3HG0298240.1.CDS1"/>
    <property type="gene ID" value="HORVU.MOREX.r3.3HG0298240"/>
</dbReference>
<evidence type="ECO:0000256" key="1">
    <source>
        <dbReference type="SAM" id="MobiDB-lite"/>
    </source>
</evidence>
<dbReference type="KEGG" id="hvg:123444749"/>
<sequence>MIFRRSNPRGFVVHRLEPMKEAIAGASEGDGVESNVFFCVAVTSRGKKDRLSYFRSSDVGDDEEAACALAALCLDHAPEHHRWHHHTYDGRRTFAVLAADDGRTYLAVAEPTPGSAEVIRFLERVRDACSEVPRRRQRDEAVSRLVRQFEQTLQAGPSSSAAANSVVLPGDGSWSEHASDKDEEAQPDEGAPRRRPARSSWRRTLWRRHAMAVIGVDVVLCLVLFGVWMAVCHGFSCVQR</sequence>
<dbReference type="PANTHER" id="PTHR47461">
    <property type="entry name" value="PHYTOLONGIN PHYL1.2"/>
    <property type="match status" value="1"/>
</dbReference>
<dbReference type="GeneID" id="123444749"/>
<dbReference type="GO" id="GO:0016020">
    <property type="term" value="C:membrane"/>
    <property type="evidence" value="ECO:0007669"/>
    <property type="project" value="InterPro"/>
</dbReference>
<feature type="transmembrane region" description="Helical" evidence="2">
    <location>
        <begin position="210"/>
        <end position="231"/>
    </location>
</feature>
<keyword evidence="2" id="KW-0472">Membrane</keyword>
<evidence type="ECO:0000256" key="2">
    <source>
        <dbReference type="SAM" id="Phobius"/>
    </source>
</evidence>
<organism evidence="3 4">
    <name type="scientific">Hordeum vulgare subsp. vulgare</name>
    <name type="common">Domesticated barley</name>
    <dbReference type="NCBI Taxonomy" id="112509"/>
    <lineage>
        <taxon>Eukaryota</taxon>
        <taxon>Viridiplantae</taxon>
        <taxon>Streptophyta</taxon>
        <taxon>Embryophyta</taxon>
        <taxon>Tracheophyta</taxon>
        <taxon>Spermatophyta</taxon>
        <taxon>Magnoliopsida</taxon>
        <taxon>Liliopsida</taxon>
        <taxon>Poales</taxon>
        <taxon>Poaceae</taxon>
        <taxon>BOP clade</taxon>
        <taxon>Pooideae</taxon>
        <taxon>Triticodae</taxon>
        <taxon>Triticeae</taxon>
        <taxon>Hordeinae</taxon>
        <taxon>Hordeum</taxon>
    </lineage>
</organism>
<dbReference type="OMA" id="CLSHAPE"/>
<reference evidence="3" key="3">
    <citation type="submission" date="2022-01" db="UniProtKB">
        <authorList>
            <consortium name="EnsemblPlants"/>
        </authorList>
    </citation>
    <scope>IDENTIFICATION</scope>
    <source>
        <strain evidence="3">subsp. vulgare</strain>
    </source>
</reference>
<dbReference type="ExpressionAtlas" id="A0A287LXT3">
    <property type="expression patterns" value="baseline and differential"/>
</dbReference>
<evidence type="ECO:0008006" key="5">
    <source>
        <dbReference type="Google" id="ProtNLM"/>
    </source>
</evidence>
<dbReference type="Gramene" id="HORVU.MOREX.r2.3HG0248540.1">
    <property type="protein sequence ID" value="HORVU.MOREX.r2.3HG0248540.1.CDS.1"/>
    <property type="gene ID" value="HORVU.MOREX.r2.3HG0248540"/>
</dbReference>
<feature type="region of interest" description="Disordered" evidence="1">
    <location>
        <begin position="156"/>
        <end position="198"/>
    </location>
</feature>
<dbReference type="Proteomes" id="UP000011116">
    <property type="component" value="Chromosome 3H"/>
</dbReference>
<name>A0A287LXT3_HORVV</name>
<dbReference type="InterPro" id="IPR044783">
    <property type="entry name" value="PHYL"/>
</dbReference>
<reference evidence="4" key="1">
    <citation type="journal article" date="2012" name="Nature">
        <title>A physical, genetic and functional sequence assembly of the barley genome.</title>
        <authorList>
            <consortium name="The International Barley Genome Sequencing Consortium"/>
            <person name="Mayer K.F."/>
            <person name="Waugh R."/>
            <person name="Brown J.W."/>
            <person name="Schulman A."/>
            <person name="Langridge P."/>
            <person name="Platzer M."/>
            <person name="Fincher G.B."/>
            <person name="Muehlbauer G.J."/>
            <person name="Sato K."/>
            <person name="Close T.J."/>
            <person name="Wise R.P."/>
            <person name="Stein N."/>
        </authorList>
    </citation>
    <scope>NUCLEOTIDE SEQUENCE [LARGE SCALE GENOMIC DNA]</scope>
    <source>
        <strain evidence="4">cv. Morex</strain>
    </source>
</reference>
<dbReference type="RefSeq" id="XP_044977516.1">
    <property type="nucleotide sequence ID" value="XM_045121581.1"/>
</dbReference>
<dbReference type="OrthoDB" id="1871923at2759"/>
<evidence type="ECO:0000313" key="3">
    <source>
        <dbReference type="EnsemblPlants" id="HORVU.MOREX.r3.3HG0298240.1.CDS1"/>
    </source>
</evidence>
<dbReference type="EnsemblPlants" id="HORVU.MOREX.r3.3HG0298240.1">
    <property type="protein sequence ID" value="HORVU.MOREX.r3.3HG0298240.1.CDS1"/>
    <property type="gene ID" value="HORVU.MOREX.r3.3HG0298240"/>
</dbReference>
<keyword evidence="2" id="KW-1133">Transmembrane helix</keyword>
<keyword evidence="2" id="KW-0812">Transmembrane</keyword>
<proteinExistence type="predicted"/>
<keyword evidence="4" id="KW-1185">Reference proteome</keyword>
<protein>
    <recommendedName>
        <fullName evidence="5">Longin domain-containing protein</fullName>
    </recommendedName>
</protein>
<dbReference type="AlphaFoldDB" id="A0A287LXT3"/>
<dbReference type="Gene3D" id="3.30.450.50">
    <property type="entry name" value="Longin domain"/>
    <property type="match status" value="1"/>
</dbReference>
<reference evidence="3" key="2">
    <citation type="submission" date="2020-10" db="EMBL/GenBank/DDBJ databases">
        <authorList>
            <person name="Scholz U."/>
            <person name="Mascher M."/>
            <person name="Fiebig A."/>
        </authorList>
    </citation>
    <scope>NUCLEOTIDE SEQUENCE [LARGE SCALE GENOMIC DNA]</scope>
    <source>
        <strain evidence="3">cv. Morex</strain>
    </source>
</reference>
<gene>
    <name evidence="3" type="primary">LOC123444749</name>
</gene>